<sequence length="72" mass="8116">MEIIAGVVMFLAMVVVAFLICLIPTWLVMLAYNYVVSLMGHVNWEVPVTFWSVVCVAVIFISLRHIFGGTRK</sequence>
<name>A0AAU8HZC8_9CAUD</name>
<evidence type="ECO:0000256" key="1">
    <source>
        <dbReference type="SAM" id="Phobius"/>
    </source>
</evidence>
<feature type="transmembrane region" description="Helical" evidence="1">
    <location>
        <begin position="7"/>
        <end position="28"/>
    </location>
</feature>
<evidence type="ECO:0000313" key="2">
    <source>
        <dbReference type="EMBL" id="XCI78014.1"/>
    </source>
</evidence>
<feature type="transmembrane region" description="Helical" evidence="1">
    <location>
        <begin position="48"/>
        <end position="67"/>
    </location>
</feature>
<keyword evidence="1" id="KW-0812">Transmembrane</keyword>
<keyword evidence="1" id="KW-1133">Transmembrane helix</keyword>
<keyword evidence="1" id="KW-0472">Membrane</keyword>
<protein>
    <submittedName>
        <fullName evidence="2">Uncharacterized protein</fullName>
    </submittedName>
</protein>
<organism evidence="2">
    <name type="scientific">Klebsiella phage FKP3</name>
    <dbReference type="NCBI Taxonomy" id="3231233"/>
    <lineage>
        <taxon>Viruses</taxon>
        <taxon>Duplodnaviria</taxon>
        <taxon>Heunggongvirae</taxon>
        <taxon>Uroviricota</taxon>
        <taxon>Caudoviricetes</taxon>
        <taxon>Stephanstirmvirinae</taxon>
        <taxon>Justusliebigvirus</taxon>
    </lineage>
</organism>
<proteinExistence type="predicted"/>
<dbReference type="EMBL" id="PP895363">
    <property type="protein sequence ID" value="XCI78014.1"/>
    <property type="molecule type" value="Genomic_DNA"/>
</dbReference>
<accession>A0AAU8HZC8</accession>
<reference evidence="2" key="1">
    <citation type="submission" date="2024-06" db="EMBL/GenBank/DDBJ databases">
        <title>High activity and specificity of bacteriophage cocktails against carbapenem-resistant Klebsiella pneumoniae belonging to high-risk clones CG258 and ST307.</title>
        <authorList>
            <person name="Jimenez Quiceno J."/>
            <person name="Salazar Ospina L."/>
            <person name="Tellez Carrasquilla S."/>
        </authorList>
    </citation>
    <scope>NUCLEOTIDE SEQUENCE</scope>
</reference>